<dbReference type="SUPFAM" id="SSF160059">
    <property type="entry name" value="PriA/YqbF domain"/>
    <property type="match status" value="1"/>
</dbReference>
<evidence type="ECO:0000256" key="1">
    <source>
        <dbReference type="SAM" id="MobiDB-lite"/>
    </source>
</evidence>
<dbReference type="EMBL" id="AP018823">
    <property type="protein sequence ID" value="BBF84888.1"/>
    <property type="molecule type" value="Genomic_DNA"/>
</dbReference>
<reference evidence="4" key="3">
    <citation type="journal article" date="2017" name="Plant Physiol. Biochem.">
        <title>Differential oxidative and antioxidative response of duckweed Lemna minor toward plant growth promoting/inhibiting bacteria.</title>
        <authorList>
            <person name="Ishizawa H."/>
            <person name="Kuroda M."/>
            <person name="Morikawa M."/>
            <person name="Ike M."/>
        </authorList>
    </citation>
    <scope>NUCLEOTIDE SEQUENCE [LARGE SCALE GENOMIC DNA]</scope>
    <source>
        <strain evidence="4">H3</strain>
    </source>
</reference>
<feature type="compositionally biased region" description="Low complexity" evidence="1">
    <location>
        <begin position="92"/>
        <end position="110"/>
    </location>
</feature>
<feature type="region of interest" description="Disordered" evidence="1">
    <location>
        <begin position="73"/>
        <end position="110"/>
    </location>
</feature>
<organism evidence="3 4">
    <name type="scientific">Aquitalea magnusonii</name>
    <dbReference type="NCBI Taxonomy" id="332411"/>
    <lineage>
        <taxon>Bacteria</taxon>
        <taxon>Pseudomonadati</taxon>
        <taxon>Pseudomonadota</taxon>
        <taxon>Betaproteobacteria</taxon>
        <taxon>Neisseriales</taxon>
        <taxon>Chromobacteriaceae</taxon>
        <taxon>Aquitalea</taxon>
    </lineage>
</organism>
<dbReference type="InterPro" id="IPR041227">
    <property type="entry name" value="FluMu_N"/>
</dbReference>
<protein>
    <recommendedName>
        <fullName evidence="2">Mu-like prophage FluMu N-terminal domain-containing protein</fullName>
    </recommendedName>
</protein>
<evidence type="ECO:0000313" key="3">
    <source>
        <dbReference type="EMBL" id="BBF84888.1"/>
    </source>
</evidence>
<dbReference type="AlphaFoldDB" id="A0A3G9GAF6"/>
<reference evidence="3 4" key="2">
    <citation type="journal article" date="2017" name="Genome Announc.">
        <title>Draft genome sequence of Aquitalea magnusonii strain H3, a plant growth-promoting bacterium of duckweed Lemna minor.</title>
        <authorList>
            <person name="Ishizawa H."/>
            <person name="Kuroda M."/>
            <person name="Ike M."/>
        </authorList>
    </citation>
    <scope>NUCLEOTIDE SEQUENCE [LARGE SCALE GENOMIC DNA]</scope>
    <source>
        <strain evidence="3 4">H3</strain>
    </source>
</reference>
<name>A0A3G9GAF6_9NEIS</name>
<proteinExistence type="predicted"/>
<reference evidence="4" key="1">
    <citation type="journal article" date="2017" name="Biotechnol. Biofuels">
        <title>Evaluation of environmental bacterial communities as a factor affecting the growth of duckweed Lemna minor.</title>
        <authorList>
            <person name="Ishizawa H."/>
            <person name="Kuroda M."/>
            <person name="Morikawa M."/>
            <person name="Ike M."/>
        </authorList>
    </citation>
    <scope>NUCLEOTIDE SEQUENCE [LARGE SCALE GENOMIC DNA]</scope>
    <source>
        <strain evidence="4">H3</strain>
    </source>
</reference>
<gene>
    <name evidence="3" type="ORF">DLM_1264</name>
</gene>
<evidence type="ECO:0000313" key="4">
    <source>
        <dbReference type="Proteomes" id="UP000198290"/>
    </source>
</evidence>
<evidence type="ECO:0000259" key="2">
    <source>
        <dbReference type="Pfam" id="PF17891"/>
    </source>
</evidence>
<dbReference type="Pfam" id="PF17891">
    <property type="entry name" value="FluMu_N"/>
    <property type="match status" value="1"/>
</dbReference>
<dbReference type="STRING" id="332411.VI06_16225"/>
<feature type="domain" description="Mu-like prophage FluMu N-terminal" evidence="2">
    <location>
        <begin position="29"/>
        <end position="70"/>
    </location>
</feature>
<dbReference type="Gene3D" id="3.40.5.80">
    <property type="match status" value="1"/>
</dbReference>
<keyword evidence="4" id="KW-1185">Reference proteome</keyword>
<dbReference type="Proteomes" id="UP000198290">
    <property type="component" value="Chromosome"/>
</dbReference>
<sequence>MVLTARPKTGKTRFDPIFKGTNMIRITARDDGFRRAGMAHSATPTEHPDETFTPEQLQELKAEPLLLVEVLPDPQAETTGNGEQVKEETDPPADTAKTTAKASSKAKGAA</sequence>
<dbReference type="KEGG" id="amah:DLM_1264"/>
<accession>A0A3G9GAF6</accession>